<dbReference type="InterPro" id="IPR026263">
    <property type="entry name" value="Alkaline_phosphatase_prok"/>
</dbReference>
<dbReference type="PIRSF" id="PIRSF031924">
    <property type="entry name" value="Pi-irrepressible_AP"/>
    <property type="match status" value="1"/>
</dbReference>
<accession>A0A412TTU1</accession>
<dbReference type="InterPro" id="IPR002591">
    <property type="entry name" value="Phosphodiest/P_Trfase"/>
</dbReference>
<dbReference type="AlphaFoldDB" id="A0A412TTU1"/>
<dbReference type="Gene3D" id="3.40.720.10">
    <property type="entry name" value="Alkaline Phosphatase, subunit A"/>
    <property type="match status" value="1"/>
</dbReference>
<reference evidence="5 6" key="1">
    <citation type="submission" date="2018-08" db="EMBL/GenBank/DDBJ databases">
        <title>A genome reference for cultivated species of the human gut microbiota.</title>
        <authorList>
            <person name="Zou Y."/>
            <person name="Xue W."/>
            <person name="Luo G."/>
        </authorList>
    </citation>
    <scope>NUCLEOTIDE SEQUENCE [LARGE SCALE GENOMIC DNA]</scope>
    <source>
        <strain evidence="3 5">AF16-14</strain>
        <strain evidence="4 6">OF03-11</strain>
    </source>
</reference>
<keyword evidence="2" id="KW-0732">Signal</keyword>
<dbReference type="SUPFAM" id="SSF53649">
    <property type="entry name" value="Alkaline phosphatase-like"/>
    <property type="match status" value="1"/>
</dbReference>
<evidence type="ECO:0000313" key="6">
    <source>
        <dbReference type="Proteomes" id="UP000284434"/>
    </source>
</evidence>
<dbReference type="Gene3D" id="3.30.1360.150">
    <property type="match status" value="1"/>
</dbReference>
<evidence type="ECO:0000256" key="1">
    <source>
        <dbReference type="PIRSR" id="PIRSR031924-50"/>
    </source>
</evidence>
<feature type="signal peptide" evidence="2">
    <location>
        <begin position="1"/>
        <end position="19"/>
    </location>
</feature>
<dbReference type="EMBL" id="QSCO01000014">
    <property type="protein sequence ID" value="RGY06090.1"/>
    <property type="molecule type" value="Genomic_DNA"/>
</dbReference>
<sequence length="522" mass="58984">MKKGILGFLLILQGMVSMAAENKTKLIVGITVSNFYPEWVTIYKNDLAEGGLKRICGQGREMMADYRYLYSQTGVDQATIYTGLLPSEHGVIAHDWYDRLRGKRQNNVISDNCLMLGEDGVKGLSPEGLQALTLGCAMKMNNVFSKVYSVAVNGEEAVLSGGSCANMAIWLSEESGKWISSDYYADSLPGWLQAYNAKMESDFFIRRGWMALGDEDGNATSLRLKNKIGLGNNFYYDLAQAKRKFDTYRILKATPYANTLVTDLALELLKTEQLGHDNDADLLALNFSCLDYMNRDYGVYSREFQDVVMRLDRDVEKLLNELDSRVGKGNYTVFLTFSEARELLPEELAKMRLTSGYFSIFKAVALLKSFLNLVYGEGEWILDYDAEQIYLDRQLIEQKKISLKEMQDKIADFMIEFEGVGHVLTAYSLTHNASSAGKEVLFQNAFSQKRSGDILYSLVPTWIPTLKEREDNYARYSKRNRVPLYLYGAGVPQDLPQECQMTALLPMLCRILEVPVPYTAGK</sequence>
<dbReference type="Pfam" id="PF01663">
    <property type="entry name" value="Phosphodiest"/>
    <property type="match status" value="1"/>
</dbReference>
<name>A0A412TTU1_9BACT</name>
<dbReference type="GO" id="GO:0004035">
    <property type="term" value="F:alkaline phosphatase activity"/>
    <property type="evidence" value="ECO:0007669"/>
    <property type="project" value="InterPro"/>
</dbReference>
<evidence type="ECO:0000256" key="2">
    <source>
        <dbReference type="SAM" id="SignalP"/>
    </source>
</evidence>
<protein>
    <submittedName>
        <fullName evidence="3">Alkaline phosphatase family protein</fullName>
    </submittedName>
</protein>
<evidence type="ECO:0000313" key="4">
    <source>
        <dbReference type="EMBL" id="RGY06090.1"/>
    </source>
</evidence>
<dbReference type="Proteomes" id="UP000284243">
    <property type="component" value="Unassembled WGS sequence"/>
</dbReference>
<organism evidence="3 5">
    <name type="scientific">Odoribacter splanchnicus</name>
    <dbReference type="NCBI Taxonomy" id="28118"/>
    <lineage>
        <taxon>Bacteria</taxon>
        <taxon>Pseudomonadati</taxon>
        <taxon>Bacteroidota</taxon>
        <taxon>Bacteroidia</taxon>
        <taxon>Bacteroidales</taxon>
        <taxon>Odoribacteraceae</taxon>
        <taxon>Odoribacter</taxon>
    </lineage>
</organism>
<evidence type="ECO:0000313" key="3">
    <source>
        <dbReference type="EMBL" id="RGU57189.1"/>
    </source>
</evidence>
<proteinExistence type="predicted"/>
<keyword evidence="1" id="KW-0597">Phosphoprotein</keyword>
<dbReference type="RefSeq" id="WP_013610557.1">
    <property type="nucleotide sequence ID" value="NZ_CABJFF010000005.1"/>
</dbReference>
<feature type="chain" id="PRO_5036349175" evidence="2">
    <location>
        <begin position="20"/>
        <end position="522"/>
    </location>
</feature>
<dbReference type="Proteomes" id="UP000284434">
    <property type="component" value="Unassembled WGS sequence"/>
</dbReference>
<comment type="caution">
    <text evidence="3">The sequence shown here is derived from an EMBL/GenBank/DDBJ whole genome shotgun (WGS) entry which is preliminary data.</text>
</comment>
<gene>
    <name evidence="3" type="ORF">DWW57_06440</name>
    <name evidence="4" type="ORF">DXA53_11030</name>
</gene>
<feature type="active site" description="Phosphothreonine intermediate" evidence="1">
    <location>
        <position position="73"/>
    </location>
</feature>
<dbReference type="InterPro" id="IPR017850">
    <property type="entry name" value="Alkaline_phosphatase_core_sf"/>
</dbReference>
<dbReference type="EMBL" id="QRYC01000006">
    <property type="protein sequence ID" value="RGU57189.1"/>
    <property type="molecule type" value="Genomic_DNA"/>
</dbReference>
<dbReference type="GeneID" id="61273458"/>
<evidence type="ECO:0000313" key="5">
    <source>
        <dbReference type="Proteomes" id="UP000284243"/>
    </source>
</evidence>